<sequence length="518" mass="60642">MTEYNGWTYDWEGRELLIRGRKVKIETQLTKWLDDVLAQRHVLTLARNLDRGIPIMLKITYDLNPKHFPLIDNVEETLRVAERHACFEVTLIKLIHSIGHGPETLIFSKGKQNEWMPYPGGRIYYVAMTRVPGENVERIRYQLSSRQRQSIRSQLAKILEAMADKNRVLRTADLSILRYDRANDKLYLVDVTHRAYQIVEYEITVDSPFVLEFGLWTEEDLATPQEREASQESKLVTDTAIALPNYSINNLSFSDFELSGSASPITTEMPMPRSRGYAFNWEGQELEFGNHKFKIEKQLSKWVDDVLAQRHVLTLAHYVNKDIPVMLKIRYELNPKNFPFIDDVEETLEIGRRHYLFEADLYDLLHEIGHGLKVMMVTKRDKQNEWMPYPEGRIFFTVFRRVPGENVGAIRYELSRQQKQSLRSQPAKILEAMADKNRILRTVNLNFLRYDRGNDKLYLIDLTHWAYQTVKYEITEDSPFVLEFGLCSNEDLGSQGTNWEDDHVETGQQEAVCFEMME</sequence>
<evidence type="ECO:0000313" key="2">
    <source>
        <dbReference type="Proteomes" id="UP000249363"/>
    </source>
</evidence>
<proteinExistence type="predicted"/>
<dbReference type="OrthoDB" id="4526350at2759"/>
<reference evidence="1 2" key="1">
    <citation type="journal article" date="2017" name="Biotechnol. Biofuels">
        <title>Differential beta-glucosidase expression as a function of carbon source availability in Talaromyces amestolkiae: a genomic and proteomic approach.</title>
        <authorList>
            <person name="de Eugenio L.I."/>
            <person name="Mendez-Liter J.A."/>
            <person name="Nieto-Dominguez M."/>
            <person name="Alonso L."/>
            <person name="Gil-Munoz J."/>
            <person name="Barriuso J."/>
            <person name="Prieto A."/>
            <person name="Martinez M.J."/>
        </authorList>
    </citation>
    <scope>NUCLEOTIDE SEQUENCE [LARGE SCALE GENOMIC DNA]</scope>
    <source>
        <strain evidence="1 2">CIB</strain>
    </source>
</reference>
<evidence type="ECO:0000313" key="1">
    <source>
        <dbReference type="EMBL" id="RAO69678.1"/>
    </source>
</evidence>
<organism evidence="1 2">
    <name type="scientific">Talaromyces amestolkiae</name>
    <dbReference type="NCBI Taxonomy" id="1196081"/>
    <lineage>
        <taxon>Eukaryota</taxon>
        <taxon>Fungi</taxon>
        <taxon>Dikarya</taxon>
        <taxon>Ascomycota</taxon>
        <taxon>Pezizomycotina</taxon>
        <taxon>Eurotiomycetes</taxon>
        <taxon>Eurotiomycetidae</taxon>
        <taxon>Eurotiales</taxon>
        <taxon>Trichocomaceae</taxon>
        <taxon>Talaromyces</taxon>
        <taxon>Talaromyces sect. Talaromyces</taxon>
    </lineage>
</organism>
<evidence type="ECO:0008006" key="3">
    <source>
        <dbReference type="Google" id="ProtNLM"/>
    </source>
</evidence>
<comment type="caution">
    <text evidence="1">The sequence shown here is derived from an EMBL/GenBank/DDBJ whole genome shotgun (WGS) entry which is preliminary data.</text>
</comment>
<protein>
    <recommendedName>
        <fullName evidence="3">Protein kinase domain-containing protein</fullName>
    </recommendedName>
</protein>
<dbReference type="Proteomes" id="UP000249363">
    <property type="component" value="Unassembled WGS sequence"/>
</dbReference>
<accession>A0A364L1J5</accession>
<dbReference type="EMBL" id="MIKG01000010">
    <property type="protein sequence ID" value="RAO69678.1"/>
    <property type="molecule type" value="Genomic_DNA"/>
</dbReference>
<gene>
    <name evidence="1" type="ORF">BHQ10_005690</name>
</gene>
<dbReference type="AlphaFoldDB" id="A0A364L1J5"/>
<name>A0A364L1J5_TALAM</name>
<dbReference type="GeneID" id="63794906"/>
<dbReference type="RefSeq" id="XP_040734194.1">
    <property type="nucleotide sequence ID" value="XM_040878193.1"/>
</dbReference>
<keyword evidence="2" id="KW-1185">Reference proteome</keyword>